<feature type="transmembrane region" description="Helical" evidence="1">
    <location>
        <begin position="12"/>
        <end position="29"/>
    </location>
</feature>
<keyword evidence="1" id="KW-0472">Membrane</keyword>
<reference evidence="2" key="1">
    <citation type="submission" date="2014-09" db="EMBL/GenBank/DDBJ databases">
        <authorList>
            <person name="Magalhaes I.L.F."/>
            <person name="Oliveira U."/>
            <person name="Santos F.R."/>
            <person name="Vidigal T.H.D.A."/>
            <person name="Brescovit A.D."/>
            <person name="Santos A.J."/>
        </authorList>
    </citation>
    <scope>NUCLEOTIDE SEQUENCE</scope>
    <source>
        <tissue evidence="2">Shoot tissue taken approximately 20 cm above the soil surface</tissue>
    </source>
</reference>
<dbReference type="EMBL" id="GBRH01185070">
    <property type="protein sequence ID" value="JAE12826.1"/>
    <property type="molecule type" value="Transcribed_RNA"/>
</dbReference>
<protein>
    <submittedName>
        <fullName evidence="2">Uncharacterized protein</fullName>
    </submittedName>
</protein>
<evidence type="ECO:0000313" key="2">
    <source>
        <dbReference type="EMBL" id="JAE12826.1"/>
    </source>
</evidence>
<keyword evidence="1" id="KW-1133">Transmembrane helix</keyword>
<name>A0A0A9FR81_ARUDO</name>
<reference evidence="2" key="2">
    <citation type="journal article" date="2015" name="Data Brief">
        <title>Shoot transcriptome of the giant reed, Arundo donax.</title>
        <authorList>
            <person name="Barrero R.A."/>
            <person name="Guerrero F.D."/>
            <person name="Moolhuijzen P."/>
            <person name="Goolsby J.A."/>
            <person name="Tidwell J."/>
            <person name="Bellgard S.E."/>
            <person name="Bellgard M.I."/>
        </authorList>
    </citation>
    <scope>NUCLEOTIDE SEQUENCE</scope>
    <source>
        <tissue evidence="2">Shoot tissue taken approximately 20 cm above the soil surface</tissue>
    </source>
</reference>
<organism evidence="2">
    <name type="scientific">Arundo donax</name>
    <name type="common">Giant reed</name>
    <name type="synonym">Donax arundinaceus</name>
    <dbReference type="NCBI Taxonomy" id="35708"/>
    <lineage>
        <taxon>Eukaryota</taxon>
        <taxon>Viridiplantae</taxon>
        <taxon>Streptophyta</taxon>
        <taxon>Embryophyta</taxon>
        <taxon>Tracheophyta</taxon>
        <taxon>Spermatophyta</taxon>
        <taxon>Magnoliopsida</taxon>
        <taxon>Liliopsida</taxon>
        <taxon>Poales</taxon>
        <taxon>Poaceae</taxon>
        <taxon>PACMAD clade</taxon>
        <taxon>Arundinoideae</taxon>
        <taxon>Arundineae</taxon>
        <taxon>Arundo</taxon>
    </lineage>
</organism>
<dbReference type="AlphaFoldDB" id="A0A0A9FR81"/>
<sequence>MPFCLGCSNRNGRLLSYYLHFIVLVILGFS</sequence>
<evidence type="ECO:0000256" key="1">
    <source>
        <dbReference type="SAM" id="Phobius"/>
    </source>
</evidence>
<proteinExistence type="predicted"/>
<keyword evidence="1" id="KW-0812">Transmembrane</keyword>
<accession>A0A0A9FR81</accession>